<gene>
    <name evidence="3" type="ORF">HOLleu_22040</name>
</gene>
<keyword evidence="1" id="KW-1133">Transmembrane helix</keyword>
<evidence type="ECO:0000313" key="4">
    <source>
        <dbReference type="Proteomes" id="UP001152320"/>
    </source>
</evidence>
<keyword evidence="2" id="KW-0732">Signal</keyword>
<feature type="chain" id="PRO_5040509682" evidence="2">
    <location>
        <begin position="25"/>
        <end position="360"/>
    </location>
</feature>
<evidence type="ECO:0000256" key="1">
    <source>
        <dbReference type="SAM" id="Phobius"/>
    </source>
</evidence>
<evidence type="ECO:0000313" key="3">
    <source>
        <dbReference type="EMBL" id="KAJ8034983.1"/>
    </source>
</evidence>
<comment type="caution">
    <text evidence="3">The sequence shown here is derived from an EMBL/GenBank/DDBJ whole genome shotgun (WGS) entry which is preliminary data.</text>
</comment>
<dbReference type="OrthoDB" id="10678418at2759"/>
<feature type="transmembrane region" description="Helical" evidence="1">
    <location>
        <begin position="291"/>
        <end position="315"/>
    </location>
</feature>
<keyword evidence="4" id="KW-1185">Reference proteome</keyword>
<dbReference type="EMBL" id="JAIZAY010000010">
    <property type="protein sequence ID" value="KAJ8034983.1"/>
    <property type="molecule type" value="Genomic_DNA"/>
</dbReference>
<feature type="signal peptide" evidence="2">
    <location>
        <begin position="1"/>
        <end position="24"/>
    </location>
</feature>
<accession>A0A9Q1BX68</accession>
<organism evidence="3 4">
    <name type="scientific">Holothuria leucospilota</name>
    <name type="common">Black long sea cucumber</name>
    <name type="synonym">Mertensiothuria leucospilota</name>
    <dbReference type="NCBI Taxonomy" id="206669"/>
    <lineage>
        <taxon>Eukaryota</taxon>
        <taxon>Metazoa</taxon>
        <taxon>Echinodermata</taxon>
        <taxon>Eleutherozoa</taxon>
        <taxon>Echinozoa</taxon>
        <taxon>Holothuroidea</taxon>
        <taxon>Aspidochirotacea</taxon>
        <taxon>Aspidochirotida</taxon>
        <taxon>Holothuriidae</taxon>
        <taxon>Holothuria</taxon>
    </lineage>
</organism>
<evidence type="ECO:0000256" key="2">
    <source>
        <dbReference type="SAM" id="SignalP"/>
    </source>
</evidence>
<keyword evidence="1" id="KW-0472">Membrane</keyword>
<dbReference type="AlphaFoldDB" id="A0A9Q1BX68"/>
<proteinExistence type="predicted"/>
<dbReference type="Proteomes" id="UP001152320">
    <property type="component" value="Chromosome 10"/>
</dbReference>
<protein>
    <submittedName>
        <fullName evidence="3">Uncharacterized protein</fullName>
    </submittedName>
</protein>
<keyword evidence="1" id="KW-0812">Transmembrane</keyword>
<name>A0A9Q1BX68_HOLLE</name>
<sequence length="360" mass="39804">MEWLKTVRITFLLNVVAISLQAYGSEYCEQSCTDSAICVVRSGCTIRFQGKTLKCLGNSCHLTLKYDFSHIDGNNAISGQTETREVTVRPSLGNGSVIIDNLRFTFREERMYHMQDGEIESELTMLIYIDNSSPVNSGRYEIELYDNLRFKTIYSETYQCRIVHFPSGPPDCSSVFMPNTVATSYAYILTCSIQEGYPPIEVNISSTSDCAYLESRSSNSTWKTVTFFVPSCSDKAFSCSASSKEISTPIPFETYSGKCSFDLSGVKITSQTQMTEASNGSTGFFNDVSDIILIVVVACLVFIVICGLIFITGYIKKTRGRSSDADLDSVSGGANTFDDYDTDFPAVKREVNDGQAYGNV</sequence>
<reference evidence="3" key="1">
    <citation type="submission" date="2021-10" db="EMBL/GenBank/DDBJ databases">
        <title>Tropical sea cucumber genome reveals ecological adaptation and Cuvierian tubules defense mechanism.</title>
        <authorList>
            <person name="Chen T."/>
        </authorList>
    </citation>
    <scope>NUCLEOTIDE SEQUENCE</scope>
    <source>
        <strain evidence="3">Nanhai2018</strain>
        <tissue evidence="3">Muscle</tissue>
    </source>
</reference>